<dbReference type="Proteomes" id="UP000762676">
    <property type="component" value="Unassembled WGS sequence"/>
</dbReference>
<organism evidence="2 3">
    <name type="scientific">Elysia marginata</name>
    <dbReference type="NCBI Taxonomy" id="1093978"/>
    <lineage>
        <taxon>Eukaryota</taxon>
        <taxon>Metazoa</taxon>
        <taxon>Spiralia</taxon>
        <taxon>Lophotrochozoa</taxon>
        <taxon>Mollusca</taxon>
        <taxon>Gastropoda</taxon>
        <taxon>Heterobranchia</taxon>
        <taxon>Euthyneura</taxon>
        <taxon>Panpulmonata</taxon>
        <taxon>Sacoglossa</taxon>
        <taxon>Placobranchoidea</taxon>
        <taxon>Plakobranchidae</taxon>
        <taxon>Elysia</taxon>
    </lineage>
</organism>
<feature type="compositionally biased region" description="Polar residues" evidence="1">
    <location>
        <begin position="61"/>
        <end position="79"/>
    </location>
</feature>
<evidence type="ECO:0000313" key="2">
    <source>
        <dbReference type="EMBL" id="GFS05270.1"/>
    </source>
</evidence>
<keyword evidence="3" id="KW-1185">Reference proteome</keyword>
<sequence length="389" mass="43476">NAARHFTQTDANATVSYTSDTNAQLDTSTATTYADFDQDMEDNNDLPPHTPVATISEHIHTPSSPHKQAVRESTTQVTPHRTKPSLADCASSPIFKQDYLPKPLPDIASPLTETEERQHTNFIKRKLAQSQTKIITCKTGGQPISVIKITSNRKSTAKASASTKRKRSQEIETAREMVAGTSKQALHTQQTNELNRLSKPVRREVFKDTGLESTVHIDEQKSLAMKVNVGLTYSQQREMRRVLKGCGVTIANEHAEQKAESELIGNDVTVTEMLFTTDEDVVEKPMVRLTNSEKLTKLLESQRESLRWHDGAIPENEVWVKKHRSGMGLLGEQGGELLHSTIGKIHKRTLGMRDEASQLRTTMASHLLQTSKQLRSLVPQKRKKKSSNK</sequence>
<name>A0AAV4I5S3_9GAST</name>
<accession>A0AAV4I5S3</accession>
<dbReference type="AlphaFoldDB" id="A0AAV4I5S3"/>
<reference evidence="2 3" key="1">
    <citation type="journal article" date="2021" name="Elife">
        <title>Chloroplast acquisition without the gene transfer in kleptoplastic sea slugs, Plakobranchus ocellatus.</title>
        <authorList>
            <person name="Maeda T."/>
            <person name="Takahashi S."/>
            <person name="Yoshida T."/>
            <person name="Shimamura S."/>
            <person name="Takaki Y."/>
            <person name="Nagai Y."/>
            <person name="Toyoda A."/>
            <person name="Suzuki Y."/>
            <person name="Arimoto A."/>
            <person name="Ishii H."/>
            <person name="Satoh N."/>
            <person name="Nishiyama T."/>
            <person name="Hasebe M."/>
            <person name="Maruyama T."/>
            <person name="Minagawa J."/>
            <person name="Obokata J."/>
            <person name="Shigenobu S."/>
        </authorList>
    </citation>
    <scope>NUCLEOTIDE SEQUENCE [LARGE SCALE GENOMIC DNA]</scope>
</reference>
<protein>
    <submittedName>
        <fullName evidence="2">NRAG8 protein</fullName>
    </submittedName>
</protein>
<proteinExistence type="predicted"/>
<dbReference type="EMBL" id="BMAT01013070">
    <property type="protein sequence ID" value="GFS05270.1"/>
    <property type="molecule type" value="Genomic_DNA"/>
</dbReference>
<gene>
    <name evidence="2" type="ORF">ElyMa_006516500</name>
</gene>
<dbReference type="PANTHER" id="PTHR31424">
    <property type="entry name" value="PROTEIN CBG23806"/>
    <property type="match status" value="1"/>
</dbReference>
<comment type="caution">
    <text evidence="2">The sequence shown here is derived from an EMBL/GenBank/DDBJ whole genome shotgun (WGS) entry which is preliminary data.</text>
</comment>
<evidence type="ECO:0000256" key="1">
    <source>
        <dbReference type="SAM" id="MobiDB-lite"/>
    </source>
</evidence>
<feature type="region of interest" description="Disordered" evidence="1">
    <location>
        <begin position="59"/>
        <end position="88"/>
    </location>
</feature>
<evidence type="ECO:0000313" key="3">
    <source>
        <dbReference type="Proteomes" id="UP000762676"/>
    </source>
</evidence>
<feature type="non-terminal residue" evidence="2">
    <location>
        <position position="1"/>
    </location>
</feature>